<dbReference type="GO" id="GO:0003723">
    <property type="term" value="F:RNA binding"/>
    <property type="evidence" value="ECO:0007669"/>
    <property type="project" value="InterPro"/>
</dbReference>
<dbReference type="SUPFAM" id="SSF50104">
    <property type="entry name" value="Translation proteins SH3-like domain"/>
    <property type="match status" value="1"/>
</dbReference>
<evidence type="ECO:0000313" key="4">
    <source>
        <dbReference type="EMBL" id="KAH6897424.1"/>
    </source>
</evidence>
<evidence type="ECO:0000313" key="5">
    <source>
        <dbReference type="Proteomes" id="UP000777438"/>
    </source>
</evidence>
<accession>A0A9P8WIE3</accession>
<feature type="compositionally biased region" description="Low complexity" evidence="3">
    <location>
        <begin position="371"/>
        <end position="384"/>
    </location>
</feature>
<dbReference type="InterPro" id="IPR008991">
    <property type="entry name" value="Translation_prot_SH3-like_sf"/>
</dbReference>
<dbReference type="Proteomes" id="UP000777438">
    <property type="component" value="Unassembled WGS sequence"/>
</dbReference>
<dbReference type="AlphaFoldDB" id="A0A9P8WIE3"/>
<evidence type="ECO:0000256" key="1">
    <source>
        <dbReference type="ARBA" id="ARBA00022980"/>
    </source>
</evidence>
<dbReference type="Pfam" id="PF22682">
    <property type="entry name" value="Ribosomal_uL24m-like"/>
    <property type="match status" value="1"/>
</dbReference>
<evidence type="ECO:0000256" key="2">
    <source>
        <dbReference type="ARBA" id="ARBA00023274"/>
    </source>
</evidence>
<dbReference type="CDD" id="cd06089">
    <property type="entry name" value="KOW_RPL26"/>
    <property type="match status" value="1"/>
</dbReference>
<evidence type="ECO:0000256" key="3">
    <source>
        <dbReference type="SAM" id="MobiDB-lite"/>
    </source>
</evidence>
<sequence>MQKLAKRVAQAQRQAGRRLQKQAESERNNYKLRNRQALKGAVTEVRENLLQARRARKEDWEMGPIAPKRDLGFNGYGTFSEGARSDWSNYGLYSPRPELVEKRCAWAGGVKMFSLEVQDRVVILDGPDRGKIDRIRAINLQTGHVTLETHHRAISAGMFGNDSRSQPMPIAIDCIRLVFPITNAETGETKDTIINQLKGVPPNMKSPNMTFDRWNHGKKWDRVVPGINVVIPWPEAQAPEYSTYPIDTVREKVEERTFYYGLLSPPMPEQVLDELRNKFSKFRTRHEEWYVQKREAEAAAKKAEQEPAPSMQTPLEEYHAMQREIRAARGEPELTDEMLEKLGAIIAQKKEAALKDAGVSEVGSAKDASIPPESTTTTTPPTTS</sequence>
<feature type="region of interest" description="Disordered" evidence="3">
    <location>
        <begin position="355"/>
        <end position="384"/>
    </location>
</feature>
<keyword evidence="1" id="KW-0689">Ribosomal protein</keyword>
<proteinExistence type="predicted"/>
<gene>
    <name evidence="4" type="ORF">B0T10DRAFT_455285</name>
</gene>
<reference evidence="4 5" key="1">
    <citation type="journal article" date="2021" name="Nat. Commun.">
        <title>Genetic determinants of endophytism in the Arabidopsis root mycobiome.</title>
        <authorList>
            <person name="Mesny F."/>
            <person name="Miyauchi S."/>
            <person name="Thiergart T."/>
            <person name="Pickel B."/>
            <person name="Atanasova L."/>
            <person name="Karlsson M."/>
            <person name="Huettel B."/>
            <person name="Barry K.W."/>
            <person name="Haridas S."/>
            <person name="Chen C."/>
            <person name="Bauer D."/>
            <person name="Andreopoulos W."/>
            <person name="Pangilinan J."/>
            <person name="LaButti K."/>
            <person name="Riley R."/>
            <person name="Lipzen A."/>
            <person name="Clum A."/>
            <person name="Drula E."/>
            <person name="Henrissat B."/>
            <person name="Kohler A."/>
            <person name="Grigoriev I.V."/>
            <person name="Martin F.M."/>
            <person name="Hacquard S."/>
        </authorList>
    </citation>
    <scope>NUCLEOTIDE SEQUENCE [LARGE SCALE GENOMIC DNA]</scope>
    <source>
        <strain evidence="4 5">MPI-CAGE-CH-0241</strain>
    </source>
</reference>
<feature type="region of interest" description="Disordered" evidence="3">
    <location>
        <begin position="1"/>
        <end position="29"/>
    </location>
</feature>
<keyword evidence="5" id="KW-1185">Reference proteome</keyword>
<organism evidence="4 5">
    <name type="scientific">Thelonectria olida</name>
    <dbReference type="NCBI Taxonomy" id="1576542"/>
    <lineage>
        <taxon>Eukaryota</taxon>
        <taxon>Fungi</taxon>
        <taxon>Dikarya</taxon>
        <taxon>Ascomycota</taxon>
        <taxon>Pezizomycotina</taxon>
        <taxon>Sordariomycetes</taxon>
        <taxon>Hypocreomycetidae</taxon>
        <taxon>Hypocreales</taxon>
        <taxon>Nectriaceae</taxon>
        <taxon>Thelonectria</taxon>
    </lineage>
</organism>
<protein>
    <recommendedName>
        <fullName evidence="6">KOW domain-containing protein</fullName>
    </recommendedName>
</protein>
<dbReference type="InterPro" id="IPR041988">
    <property type="entry name" value="Ribosomal_uL24_KOW"/>
</dbReference>
<dbReference type="OrthoDB" id="359154at2759"/>
<dbReference type="GO" id="GO:0005840">
    <property type="term" value="C:ribosome"/>
    <property type="evidence" value="ECO:0007669"/>
    <property type="project" value="UniProtKB-KW"/>
</dbReference>
<evidence type="ECO:0008006" key="6">
    <source>
        <dbReference type="Google" id="ProtNLM"/>
    </source>
</evidence>
<name>A0A9P8WIE3_9HYPO</name>
<dbReference type="EMBL" id="JAGPYM010000003">
    <property type="protein sequence ID" value="KAH6897424.1"/>
    <property type="molecule type" value="Genomic_DNA"/>
</dbReference>
<keyword evidence="2" id="KW-0687">Ribonucleoprotein</keyword>
<comment type="caution">
    <text evidence="4">The sequence shown here is derived from an EMBL/GenBank/DDBJ whole genome shotgun (WGS) entry which is preliminary data.</text>
</comment>
<dbReference type="GO" id="GO:1990904">
    <property type="term" value="C:ribonucleoprotein complex"/>
    <property type="evidence" value="ECO:0007669"/>
    <property type="project" value="UniProtKB-KW"/>
</dbReference>